<evidence type="ECO:0000313" key="3">
    <source>
        <dbReference type="Proteomes" id="UP001205748"/>
    </source>
</evidence>
<evidence type="ECO:0000313" key="2">
    <source>
        <dbReference type="EMBL" id="MCR1899657.1"/>
    </source>
</evidence>
<evidence type="ECO:0000256" key="1">
    <source>
        <dbReference type="SAM" id="MobiDB-lite"/>
    </source>
</evidence>
<reference evidence="2" key="1">
    <citation type="submission" date="2022-07" db="EMBL/GenBank/DDBJ databases">
        <title>Enhanced cultured diversity of the mouse gut microbiota enables custom-made synthetic communities.</title>
        <authorList>
            <person name="Afrizal A."/>
        </authorList>
    </citation>
    <scope>NUCLEOTIDE SEQUENCE</scope>
    <source>
        <strain evidence="2">DSM 28593</strain>
    </source>
</reference>
<sequence length="56" mass="6563">MKNVDPKMKKEKQRKMMEQGQFEIANELGLSNNEMEPADLDKKTLKGKDIVNKKRK</sequence>
<dbReference type="Proteomes" id="UP001205748">
    <property type="component" value="Unassembled WGS sequence"/>
</dbReference>
<dbReference type="EMBL" id="JANKAS010000012">
    <property type="protein sequence ID" value="MCR1899657.1"/>
    <property type="molecule type" value="Genomic_DNA"/>
</dbReference>
<feature type="region of interest" description="Disordered" evidence="1">
    <location>
        <begin position="26"/>
        <end position="56"/>
    </location>
</feature>
<dbReference type="RefSeq" id="WP_257532241.1">
    <property type="nucleotide sequence ID" value="NZ_JANKAS010000012.1"/>
</dbReference>
<comment type="caution">
    <text evidence="2">The sequence shown here is derived from an EMBL/GenBank/DDBJ whole genome shotgun (WGS) entry which is preliminary data.</text>
</comment>
<gene>
    <name evidence="2" type="ORF">NSA47_11790</name>
</gene>
<name>A0AAE3L0B9_9FIRM</name>
<protein>
    <submittedName>
        <fullName evidence="2">Uncharacterized protein</fullName>
    </submittedName>
</protein>
<feature type="region of interest" description="Disordered" evidence="1">
    <location>
        <begin position="1"/>
        <end position="20"/>
    </location>
</feature>
<proteinExistence type="predicted"/>
<dbReference type="AlphaFoldDB" id="A0AAE3L0B9"/>
<accession>A0AAE3L0B9</accession>
<organism evidence="2 3">
    <name type="scientific">Irregularibacter muris</name>
    <dbReference type="NCBI Taxonomy" id="1796619"/>
    <lineage>
        <taxon>Bacteria</taxon>
        <taxon>Bacillati</taxon>
        <taxon>Bacillota</taxon>
        <taxon>Clostridia</taxon>
        <taxon>Eubacteriales</taxon>
        <taxon>Eubacteriaceae</taxon>
        <taxon>Irregularibacter</taxon>
    </lineage>
</organism>
<feature type="compositionally biased region" description="Basic and acidic residues" evidence="1">
    <location>
        <begin position="39"/>
        <end position="56"/>
    </location>
</feature>
<keyword evidence="3" id="KW-1185">Reference proteome</keyword>